<evidence type="ECO:0000313" key="3">
    <source>
        <dbReference type="Proteomes" id="UP001516061"/>
    </source>
</evidence>
<keyword evidence="3" id="KW-1185">Reference proteome</keyword>
<accession>A0ABX2FXN2</accession>
<gene>
    <name evidence="2" type="ORF">HNQ01_000488</name>
</gene>
<dbReference type="RefSeq" id="WP_173803744.1">
    <property type="nucleotide sequence ID" value="NZ_JABSNM010000002.1"/>
</dbReference>
<reference evidence="2 3" key="1">
    <citation type="submission" date="2020-05" db="EMBL/GenBank/DDBJ databases">
        <title>Genomic Encyclopedia of Type Strains, Phase IV (KMG-V): Genome sequencing to study the core and pangenomes of soil and plant-associated prokaryotes.</title>
        <authorList>
            <person name="Whitman W."/>
        </authorList>
    </citation>
    <scope>NUCLEOTIDE SEQUENCE [LARGE SCALE GENOMIC DNA]</scope>
    <source>
        <strain evidence="2 3">C29</strain>
    </source>
</reference>
<keyword evidence="1" id="KW-0472">Membrane</keyword>
<evidence type="ECO:0000256" key="1">
    <source>
        <dbReference type="SAM" id="Phobius"/>
    </source>
</evidence>
<dbReference type="Proteomes" id="UP001516061">
    <property type="component" value="Unassembled WGS sequence"/>
</dbReference>
<dbReference type="EMBL" id="JABSNM010000002">
    <property type="protein sequence ID" value="NRT54778.1"/>
    <property type="molecule type" value="Genomic_DNA"/>
</dbReference>
<keyword evidence="1" id="KW-0812">Transmembrane</keyword>
<keyword evidence="1" id="KW-1133">Transmembrane helix</keyword>
<feature type="transmembrane region" description="Helical" evidence="1">
    <location>
        <begin position="15"/>
        <end position="35"/>
    </location>
</feature>
<organism evidence="2 3">
    <name type="scientific">Sphaerotilus uruguayifluvii</name>
    <dbReference type="NCBI Taxonomy" id="2735897"/>
    <lineage>
        <taxon>Bacteria</taxon>
        <taxon>Pseudomonadati</taxon>
        <taxon>Pseudomonadota</taxon>
        <taxon>Betaproteobacteria</taxon>
        <taxon>Burkholderiales</taxon>
        <taxon>Sphaerotilaceae</taxon>
        <taxon>Sphaerotilus</taxon>
    </lineage>
</organism>
<comment type="caution">
    <text evidence="2">The sequence shown here is derived from an EMBL/GenBank/DDBJ whole genome shotgun (WGS) entry which is preliminary data.</text>
</comment>
<sequence length="101" mass="10937">MSIDHHNHDAPELRVLSLVLAFAAGVATMGIAYNLQAEDRVADAESTAVRAVEDSERARRIAHQAVNRAAECLDELAVERAKSPVAPALRMVQPKEARHGC</sequence>
<evidence type="ECO:0000313" key="2">
    <source>
        <dbReference type="EMBL" id="NRT54778.1"/>
    </source>
</evidence>
<name>A0ABX2FXN2_9BURK</name>
<proteinExistence type="predicted"/>
<protein>
    <submittedName>
        <fullName evidence="2">Chromatin segregation and condensation protein Rec8/ScpA/Scc1 (Kleisin family)</fullName>
    </submittedName>
</protein>